<accession>A0ABR0NKZ9</accession>
<evidence type="ECO:0000313" key="2">
    <source>
        <dbReference type="Proteomes" id="UP001358586"/>
    </source>
</evidence>
<comment type="caution">
    <text evidence="1">The sequence shown here is derived from an EMBL/GenBank/DDBJ whole genome shotgun (WGS) entry which is preliminary data.</text>
</comment>
<keyword evidence="2" id="KW-1185">Reference proteome</keyword>
<sequence>MSRAPSLPQKLSSALNAILRSMGRPNISTFIAVPSQTAASRLPIPASKLQHGVVGAFSRLTSASTQLPRHETRLSGLDCLSTHLQDE</sequence>
<proteinExistence type="predicted"/>
<protein>
    <submittedName>
        <fullName evidence="1">Uncharacterized protein</fullName>
    </submittedName>
</protein>
<name>A0ABR0NKZ9_GOSAR</name>
<reference evidence="1 2" key="1">
    <citation type="submission" date="2023-03" db="EMBL/GenBank/DDBJ databases">
        <title>WGS of Gossypium arboreum.</title>
        <authorList>
            <person name="Yu D."/>
        </authorList>
    </citation>
    <scope>NUCLEOTIDE SEQUENCE [LARGE SCALE GENOMIC DNA]</scope>
    <source>
        <tissue evidence="1">Leaf</tissue>
    </source>
</reference>
<gene>
    <name evidence="1" type="ORF">PVK06_036167</name>
</gene>
<dbReference type="EMBL" id="JARKNE010000010">
    <property type="protein sequence ID" value="KAK5794914.1"/>
    <property type="molecule type" value="Genomic_DNA"/>
</dbReference>
<dbReference type="Proteomes" id="UP001358586">
    <property type="component" value="Chromosome 10"/>
</dbReference>
<organism evidence="1 2">
    <name type="scientific">Gossypium arboreum</name>
    <name type="common">Tree cotton</name>
    <name type="synonym">Gossypium nanking</name>
    <dbReference type="NCBI Taxonomy" id="29729"/>
    <lineage>
        <taxon>Eukaryota</taxon>
        <taxon>Viridiplantae</taxon>
        <taxon>Streptophyta</taxon>
        <taxon>Embryophyta</taxon>
        <taxon>Tracheophyta</taxon>
        <taxon>Spermatophyta</taxon>
        <taxon>Magnoliopsida</taxon>
        <taxon>eudicotyledons</taxon>
        <taxon>Gunneridae</taxon>
        <taxon>Pentapetalae</taxon>
        <taxon>rosids</taxon>
        <taxon>malvids</taxon>
        <taxon>Malvales</taxon>
        <taxon>Malvaceae</taxon>
        <taxon>Malvoideae</taxon>
        <taxon>Gossypium</taxon>
    </lineage>
</organism>
<evidence type="ECO:0000313" key="1">
    <source>
        <dbReference type="EMBL" id="KAK5794914.1"/>
    </source>
</evidence>